<evidence type="ECO:0000313" key="3">
    <source>
        <dbReference type="Proteomes" id="UP000001876"/>
    </source>
</evidence>
<gene>
    <name evidence="2" type="ORF">MICPUCDRAFT_51291</name>
</gene>
<dbReference type="OMA" id="CETPFQA"/>
<dbReference type="Proteomes" id="UP000001876">
    <property type="component" value="Unassembled WGS sequence"/>
</dbReference>
<accession>C1N177</accession>
<feature type="region of interest" description="Disordered" evidence="1">
    <location>
        <begin position="343"/>
        <end position="413"/>
    </location>
</feature>
<dbReference type="OrthoDB" id="203687at2759"/>
<dbReference type="EMBL" id="GG663744">
    <property type="protein sequence ID" value="EEH54394.1"/>
    <property type="molecule type" value="Genomic_DNA"/>
</dbReference>
<name>C1N177_MICPC</name>
<feature type="compositionally biased region" description="Basic and acidic residues" evidence="1">
    <location>
        <begin position="383"/>
        <end position="404"/>
    </location>
</feature>
<organism evidence="3">
    <name type="scientific">Micromonas pusilla (strain CCMP1545)</name>
    <name type="common">Picoplanktonic green alga</name>
    <dbReference type="NCBI Taxonomy" id="564608"/>
    <lineage>
        <taxon>Eukaryota</taxon>
        <taxon>Viridiplantae</taxon>
        <taxon>Chlorophyta</taxon>
        <taxon>Mamiellophyceae</taxon>
        <taxon>Mamiellales</taxon>
        <taxon>Mamiellaceae</taxon>
        <taxon>Micromonas</taxon>
    </lineage>
</organism>
<dbReference type="KEGG" id="mpp:MICPUCDRAFT_51291"/>
<evidence type="ECO:0000256" key="1">
    <source>
        <dbReference type="SAM" id="MobiDB-lite"/>
    </source>
</evidence>
<dbReference type="RefSeq" id="XP_003061764.1">
    <property type="nucleotide sequence ID" value="XM_003061718.1"/>
</dbReference>
<feature type="compositionally biased region" description="Basic residues" evidence="1">
    <location>
        <begin position="343"/>
        <end position="354"/>
    </location>
</feature>
<dbReference type="eggNOG" id="ENOG502S29B">
    <property type="taxonomic scope" value="Eukaryota"/>
</dbReference>
<feature type="compositionally biased region" description="Basic residues" evidence="1">
    <location>
        <begin position="95"/>
        <end position="109"/>
    </location>
</feature>
<dbReference type="AlphaFoldDB" id="C1N177"/>
<dbReference type="PANTHER" id="PTHR39444">
    <property type="entry name" value="SITE-SPECIFIC DNA-METHYLTRANSFERASE (ADENINE-SPECIFIC)"/>
    <property type="match status" value="1"/>
</dbReference>
<dbReference type="PANTHER" id="PTHR39444:SF3">
    <property type="entry name" value="SITE-SPECIFIC DNA-METHYLTRANSFERASE (ADENINE-SPECIFIC)"/>
    <property type="match status" value="1"/>
</dbReference>
<protein>
    <submittedName>
        <fullName evidence="2">Predicted protein</fullName>
    </submittedName>
</protein>
<keyword evidence="3" id="KW-1185">Reference proteome</keyword>
<sequence>MGGLRGVIRPGVNWNARAEEERTTRSEDGRSRGGAGEIPDDAPEASVSARRDGDAERVGAGGERVKKATKKEKKKEKTKETAVVDGGDDADAGGKGKKSGGKNKKARQKNLTKHLSLRAEFTTPTVASDHPFEYDAADHCETPFQAYQDVEPFLFRVALALKKPKEKLVIYDPYFCEGSVVKHLARLGFANVINRNEDFYQCIDEKRIPEHDVLLTNPPYSGDHFRRILSFCGKSKKPWLLLLPNFVCRKQYYEPAIGASSKPLFLIPDQLKPYRYWAPGRKGYEDRTRAKGTTPFETFWYVDFAGVASHADVRAWWMKKFSPHSNCTLPDVNDALPQQQRLQKRLNPRARKIAAKRERESGGGGGGGDGEKKKSSGCGLYYDPERAKRDALKRASDGGVEKFHEKKKKKKER</sequence>
<proteinExistence type="predicted"/>
<reference evidence="2 3" key="1">
    <citation type="journal article" date="2009" name="Science">
        <title>Green evolution and dynamic adaptations revealed by genomes of the marine picoeukaryotes Micromonas.</title>
        <authorList>
            <person name="Worden A.Z."/>
            <person name="Lee J.H."/>
            <person name="Mock T."/>
            <person name="Rouze P."/>
            <person name="Simmons M.P."/>
            <person name="Aerts A.L."/>
            <person name="Allen A.E."/>
            <person name="Cuvelier M.L."/>
            <person name="Derelle E."/>
            <person name="Everett M.V."/>
            <person name="Foulon E."/>
            <person name="Grimwood J."/>
            <person name="Gundlach H."/>
            <person name="Henrissat B."/>
            <person name="Napoli C."/>
            <person name="McDonald S.M."/>
            <person name="Parker M.S."/>
            <person name="Rombauts S."/>
            <person name="Salamov A."/>
            <person name="Von Dassow P."/>
            <person name="Badger J.H."/>
            <person name="Coutinho P.M."/>
            <person name="Demir E."/>
            <person name="Dubchak I."/>
            <person name="Gentemann C."/>
            <person name="Eikrem W."/>
            <person name="Gready J.E."/>
            <person name="John U."/>
            <person name="Lanier W."/>
            <person name="Lindquist E.A."/>
            <person name="Lucas S."/>
            <person name="Mayer K.F."/>
            <person name="Moreau H."/>
            <person name="Not F."/>
            <person name="Otillar R."/>
            <person name="Panaud O."/>
            <person name="Pangilinan J."/>
            <person name="Paulsen I."/>
            <person name="Piegu B."/>
            <person name="Poliakov A."/>
            <person name="Robbens S."/>
            <person name="Schmutz J."/>
            <person name="Toulza E."/>
            <person name="Wyss T."/>
            <person name="Zelensky A."/>
            <person name="Zhou K."/>
            <person name="Armbrust E.V."/>
            <person name="Bhattacharya D."/>
            <person name="Goodenough U.W."/>
            <person name="Van de Peer Y."/>
            <person name="Grigoriev I.V."/>
        </authorList>
    </citation>
    <scope>NUCLEOTIDE SEQUENCE [LARGE SCALE GENOMIC DNA]</scope>
    <source>
        <strain evidence="2 3">CCMP1545</strain>
    </source>
</reference>
<dbReference type="GeneID" id="9686960"/>
<feature type="region of interest" description="Disordered" evidence="1">
    <location>
        <begin position="1"/>
        <end position="109"/>
    </location>
</feature>
<feature type="compositionally biased region" description="Basic and acidic residues" evidence="1">
    <location>
        <begin position="17"/>
        <end position="31"/>
    </location>
</feature>
<evidence type="ECO:0000313" key="2">
    <source>
        <dbReference type="EMBL" id="EEH54394.1"/>
    </source>
</evidence>